<dbReference type="InterPro" id="IPR024618">
    <property type="entry name" value="DUF3857"/>
</dbReference>
<dbReference type="InterPro" id="IPR019690">
    <property type="entry name" value="DUF2569"/>
</dbReference>
<evidence type="ECO:0000259" key="4">
    <source>
        <dbReference type="Pfam" id="PF12969"/>
    </source>
</evidence>
<dbReference type="Pfam" id="PF01841">
    <property type="entry name" value="Transglut_core"/>
    <property type="match status" value="1"/>
</dbReference>
<feature type="transmembrane region" description="Helical" evidence="1">
    <location>
        <begin position="654"/>
        <end position="673"/>
    </location>
</feature>
<dbReference type="AlphaFoldDB" id="A0A512RHQ0"/>
<dbReference type="SUPFAM" id="SSF54001">
    <property type="entry name" value="Cysteine proteinases"/>
    <property type="match status" value="1"/>
</dbReference>
<sequence length="846" mass="97318">MRLYPFLLSLLLLPALLCAQGRNFSTAPAPAWLVPYQPDLTRRANLKEISEGYYQLLFEEQRHVEKQTVYRHIIRQIVSEAGIQNGSEITVEYDPSYEKLQFHQVVIRRNGQVINRLDPSKFKVLQQETELSMFIYSGIHSAYLIVEDVRKGDQIEYAYSIIGENPIYKNKFSHTFYFTAYEPIMNFYKTMLVSPSRQLSFKKINGSPEPEKRNYNGLVLYEWDLQDTVHITDDDRGNLPRWYTSYPHTQVSEFQNWKEVAEWGLQVSNIPLSGPEINARVASLKKQADGSKEKYLLAAIRFVQDDIRYMGIEMGEYSHQPNAPEKVCKQRFGDCKDKSLLLCALLRAVGIEADMAYVHTEYRDKIAGKLPSPDRFNHAITRIRLHDDTYWVDATASYQRGRLKDRYNPAYGLALVITDTTTSLSQIPVRKTGGIFAEENITLPDTRNGEAMLEVSTEYSGYHADNLRNLLAEQSRNSLQTSYRDFYSDLYGDAELEDSMSIADDEVENIIRVKERYRISNPWKADSLQPDLWVFNTSAHLLTDKIVSTDDSRTEPLGLPYPCNIKQYIHIKFPKKWSLADPPLSIKQAAYDLTFAPKVYENSVSLQYQLVTLRDHLRPDEITQYVRDMNKLQKLCGFRFTWKPGAVGKTVGGGLNWMVLGVAIACTALFIYGCRRFYRRSVPQVYPTQEPWDITRGMVVIGFFVVLYPLVMFATVLDMETFQNRYWINLYASNPGRNISVIQLLMLAEAVFAVFMLVLAGFVVLLFFRRRDLFPRTFSFLLIFSPAAMILDYVLTDLLQGGSYLALHNKDLVLPVVSAAFCVPYLLTSERSKHTFVVPYEEENGA</sequence>
<dbReference type="OrthoDB" id="98874at2"/>
<evidence type="ECO:0000259" key="3">
    <source>
        <dbReference type="Pfam" id="PF01841"/>
    </source>
</evidence>
<keyword evidence="2" id="KW-0732">Signal</keyword>
<comment type="caution">
    <text evidence="5">The sequence shown here is derived from an EMBL/GenBank/DDBJ whole genome shotgun (WGS) entry which is preliminary data.</text>
</comment>
<dbReference type="RefSeq" id="WP_146859282.1">
    <property type="nucleotide sequence ID" value="NZ_BKAU01000001.1"/>
</dbReference>
<organism evidence="5 6">
    <name type="scientific">Chitinophaga cymbidii</name>
    <dbReference type="NCBI Taxonomy" id="1096750"/>
    <lineage>
        <taxon>Bacteria</taxon>
        <taxon>Pseudomonadati</taxon>
        <taxon>Bacteroidota</taxon>
        <taxon>Chitinophagia</taxon>
        <taxon>Chitinophagales</taxon>
        <taxon>Chitinophagaceae</taxon>
        <taxon>Chitinophaga</taxon>
    </lineage>
</organism>
<keyword evidence="1" id="KW-0812">Transmembrane</keyword>
<dbReference type="Proteomes" id="UP000321436">
    <property type="component" value="Unassembled WGS sequence"/>
</dbReference>
<dbReference type="InterPro" id="IPR002931">
    <property type="entry name" value="Transglutaminase-like"/>
</dbReference>
<protein>
    <recommendedName>
        <fullName evidence="7">DUF3857 domain-containing protein</fullName>
    </recommendedName>
</protein>
<feature type="domain" description="Transglutaminase-like" evidence="3">
    <location>
        <begin position="294"/>
        <end position="393"/>
    </location>
</feature>
<accession>A0A512RHQ0</accession>
<keyword evidence="6" id="KW-1185">Reference proteome</keyword>
<name>A0A512RHQ0_9BACT</name>
<evidence type="ECO:0000313" key="5">
    <source>
        <dbReference type="EMBL" id="GEP95211.1"/>
    </source>
</evidence>
<feature type="transmembrane region" description="Helical" evidence="1">
    <location>
        <begin position="812"/>
        <end position="828"/>
    </location>
</feature>
<gene>
    <name evidence="5" type="ORF">CCY01nite_14710</name>
</gene>
<proteinExistence type="predicted"/>
<feature type="transmembrane region" description="Helical" evidence="1">
    <location>
        <begin position="780"/>
        <end position="800"/>
    </location>
</feature>
<keyword evidence="1" id="KW-1133">Transmembrane helix</keyword>
<dbReference type="Gene3D" id="3.10.620.30">
    <property type="match status" value="1"/>
</dbReference>
<dbReference type="Pfam" id="PF12969">
    <property type="entry name" value="DUF3857"/>
    <property type="match status" value="1"/>
</dbReference>
<feature type="domain" description="DUF3857" evidence="4">
    <location>
        <begin position="66"/>
        <end position="228"/>
    </location>
</feature>
<evidence type="ECO:0000313" key="6">
    <source>
        <dbReference type="Proteomes" id="UP000321436"/>
    </source>
</evidence>
<feature type="signal peptide" evidence="2">
    <location>
        <begin position="1"/>
        <end position="19"/>
    </location>
</feature>
<evidence type="ECO:0000256" key="2">
    <source>
        <dbReference type="SAM" id="SignalP"/>
    </source>
</evidence>
<dbReference type="Gene3D" id="2.60.40.3140">
    <property type="match status" value="1"/>
</dbReference>
<dbReference type="EMBL" id="BKAU01000001">
    <property type="protein sequence ID" value="GEP95211.1"/>
    <property type="molecule type" value="Genomic_DNA"/>
</dbReference>
<evidence type="ECO:0000256" key="1">
    <source>
        <dbReference type="SAM" id="Phobius"/>
    </source>
</evidence>
<reference evidence="5 6" key="1">
    <citation type="submission" date="2019-07" db="EMBL/GenBank/DDBJ databases">
        <title>Whole genome shotgun sequence of Chitinophaga cymbidii NBRC 109752.</title>
        <authorList>
            <person name="Hosoyama A."/>
            <person name="Uohara A."/>
            <person name="Ohji S."/>
            <person name="Ichikawa N."/>
        </authorList>
    </citation>
    <scope>NUCLEOTIDE SEQUENCE [LARGE SCALE GENOMIC DNA]</scope>
    <source>
        <strain evidence="5 6">NBRC 109752</strain>
    </source>
</reference>
<dbReference type="Pfam" id="PF10754">
    <property type="entry name" value="DUF2569"/>
    <property type="match status" value="1"/>
</dbReference>
<dbReference type="InterPro" id="IPR038765">
    <property type="entry name" value="Papain-like_cys_pep_sf"/>
</dbReference>
<feature type="transmembrane region" description="Helical" evidence="1">
    <location>
        <begin position="741"/>
        <end position="768"/>
    </location>
</feature>
<feature type="transmembrane region" description="Helical" evidence="1">
    <location>
        <begin position="694"/>
        <end position="717"/>
    </location>
</feature>
<feature type="chain" id="PRO_5021835033" description="DUF3857 domain-containing protein" evidence="2">
    <location>
        <begin position="20"/>
        <end position="846"/>
    </location>
</feature>
<evidence type="ECO:0008006" key="7">
    <source>
        <dbReference type="Google" id="ProtNLM"/>
    </source>
</evidence>
<keyword evidence="1" id="KW-0472">Membrane</keyword>